<dbReference type="STRING" id="104623.Ser39006_02492"/>
<dbReference type="InterPro" id="IPR027372">
    <property type="entry name" value="Phytase-like_dom"/>
</dbReference>
<dbReference type="Proteomes" id="UP000017700">
    <property type="component" value="Chromosome"/>
</dbReference>
<accession>A0A2I5T909</accession>
<dbReference type="AlphaFoldDB" id="A0A2I5T909"/>
<dbReference type="RefSeq" id="WP_021015756.1">
    <property type="nucleotide sequence ID" value="NZ_CP025084.1"/>
</dbReference>
<keyword evidence="5" id="KW-1185">Reference proteome</keyword>
<evidence type="ECO:0000313" key="5">
    <source>
        <dbReference type="Proteomes" id="UP000017700"/>
    </source>
</evidence>
<dbReference type="Proteomes" id="UP000233778">
    <property type="component" value="Chromosome"/>
</dbReference>
<dbReference type="OrthoDB" id="384721at2"/>
<evidence type="ECO:0000259" key="2">
    <source>
        <dbReference type="Pfam" id="PF13449"/>
    </source>
</evidence>
<feature type="domain" description="Phytase-like" evidence="2">
    <location>
        <begin position="57"/>
        <end position="388"/>
    </location>
</feature>
<dbReference type="EMBL" id="CP025084">
    <property type="protein sequence ID" value="AUH05313.1"/>
    <property type="molecule type" value="Genomic_DNA"/>
</dbReference>
<dbReference type="PANTHER" id="PTHR37957">
    <property type="entry name" value="BLR7070 PROTEIN"/>
    <property type="match status" value="1"/>
</dbReference>
<gene>
    <name evidence="3" type="ORF">CWC46_14930</name>
    <name evidence="4" type="ORF">Ser39006_014935</name>
</gene>
<evidence type="ECO:0000313" key="3">
    <source>
        <dbReference type="EMBL" id="AUH00992.1"/>
    </source>
</evidence>
<keyword evidence="1" id="KW-0732">Signal</keyword>
<dbReference type="KEGG" id="serq:CWC46_14930"/>
<evidence type="ECO:0000256" key="1">
    <source>
        <dbReference type="SAM" id="SignalP"/>
    </source>
</evidence>
<evidence type="ECO:0000313" key="4">
    <source>
        <dbReference type="EMBL" id="AUH05313.1"/>
    </source>
</evidence>
<feature type="signal peptide" evidence="1">
    <location>
        <begin position="1"/>
        <end position="19"/>
    </location>
</feature>
<reference evidence="4" key="4">
    <citation type="submission" date="2017-11" db="EMBL/GenBank/DDBJ databases">
        <title>Complete genome sequence of Serratia sp. ATCC 39006.</title>
        <authorList>
            <person name="Hampton H.G."/>
            <person name="Jackson S.A."/>
            <person name="Jauregui R."/>
            <person name="Poulter G.T.M."/>
            <person name="Salmond G.P.C."/>
            <person name="Fineran P.C."/>
        </authorList>
    </citation>
    <scope>NUCLEOTIDE SEQUENCE</scope>
    <source>
        <strain evidence="4">ATCC 39006</strain>
    </source>
</reference>
<dbReference type="KEGG" id="sera:Ser39006_014935"/>
<dbReference type="PANTHER" id="PTHR37957:SF1">
    <property type="entry name" value="PHYTASE-LIKE DOMAIN-CONTAINING PROTEIN"/>
    <property type="match status" value="1"/>
</dbReference>
<reference evidence="3 6" key="3">
    <citation type="submission" date="2017-11" db="EMBL/GenBank/DDBJ databases">
        <title>Complete genome sequence of Serratia sp. ATCC 39006 LacA.</title>
        <authorList>
            <person name="Hampton H.G."/>
            <person name="Jackson S.A."/>
            <person name="Jauregui R."/>
            <person name="Poulter G.T.M."/>
            <person name="Salmond G.P.C."/>
            <person name="Fineran P.C."/>
        </authorList>
    </citation>
    <scope>NUCLEOTIDE SEQUENCE [LARGE SCALE GENOMIC DNA]</scope>
    <source>
        <strain evidence="3 6">ATCC 39006</strain>
    </source>
</reference>
<feature type="chain" id="PRO_5033309090" description="Phytase-like domain-containing protein" evidence="1">
    <location>
        <begin position="20"/>
        <end position="450"/>
    </location>
</feature>
<sequence length="450" mass="48846">MRVCLSALAVALLLQTAQAADIHTEHYQITFPANDHVAYNGAWKANFPAGFPMGVGSGLVFTGRNGDKLTFTTVTDRGPNADAPKYQCHDAKIFATPDFTPSLMTITVDGKTAQATALRKIHDDQGPISGLPLPSSLVGTTNEIALNDVLKQQPDDSRGLDTEGITPDGKGGFWLADEYGPFLIHIDAQGKILQKFGPTPEKNEQGIASGLPNIIKWRQPNRGFEGITRMPDGRILAAVQSTLNIDGKTKNRAIFTRLVSFDPATGKTAMYGYPLDVNHWKKMADAKIGDMVALDNHQVLVIEQGADKEKVMHNIIYRVDLDKATDLTPFDQQPAEWDNAATLAKRGISLAKKQEIVDLRKLGWQPEKAEGLALIDAKTLAVTNDNDFGVQAVLINPVDGVKKIGNYQADESGKLSLDGKPTATSIELKPLPANESSSQIWIIHLPKALK</sequence>
<dbReference type="Pfam" id="PF13449">
    <property type="entry name" value="Phytase-like"/>
    <property type="match status" value="1"/>
</dbReference>
<name>A0A2I5T909_SERS3</name>
<reference evidence="4 5" key="1">
    <citation type="journal article" date="2013" name="Genome Announc.">
        <title>Draft genome sequence of Serratia sp. strain ATCC 39006, a model bacterium for analysis of the biosynthesis and regulation of prodigiosin, a carbapenem, and gas vesicles.</title>
        <authorList>
            <person name="Fineran P.C."/>
            <person name="Iglesias Cans M.C."/>
            <person name="Ramsay J.P."/>
            <person name="Wilf N.M."/>
            <person name="Cossyleon D."/>
            <person name="McNeil M.B."/>
            <person name="Williamson N.R."/>
            <person name="Monson R.E."/>
            <person name="Becher S.A."/>
            <person name="Stanton J.A."/>
            <person name="Brugger K."/>
            <person name="Brown S.D."/>
            <person name="Salmond G.P."/>
        </authorList>
    </citation>
    <scope>NUCLEOTIDE SEQUENCE [LARGE SCALE GENOMIC DNA]</scope>
    <source>
        <strain evidence="4">ATCC 39006</strain>
        <strain evidence="5">ATCC 39006 / SC 11482</strain>
    </source>
</reference>
<dbReference type="EMBL" id="CP025085">
    <property type="protein sequence ID" value="AUH00992.1"/>
    <property type="molecule type" value="Genomic_DNA"/>
</dbReference>
<organism evidence="4 5">
    <name type="scientific">Serratia sp. (strain ATCC 39006)</name>
    <name type="common">Prodigiosinella confusarubida</name>
    <dbReference type="NCBI Taxonomy" id="104623"/>
    <lineage>
        <taxon>Bacteria</taxon>
        <taxon>Pseudomonadati</taxon>
        <taxon>Pseudomonadota</taxon>
        <taxon>Gammaproteobacteria</taxon>
        <taxon>Enterobacterales</taxon>
        <taxon>Pectobacteriaceae</taxon>
        <taxon>Prodigiosinella</taxon>
    </lineage>
</organism>
<evidence type="ECO:0000313" key="6">
    <source>
        <dbReference type="Proteomes" id="UP000233778"/>
    </source>
</evidence>
<reference evidence="4" key="2">
    <citation type="submission" date="2013-09" db="EMBL/GenBank/DDBJ databases">
        <authorList>
            <person name="Wang G."/>
            <person name="Yang Y."/>
            <person name="Su Y."/>
        </authorList>
    </citation>
    <scope>NUCLEOTIDE SEQUENCE</scope>
    <source>
        <strain evidence="4">ATCC 39006</strain>
    </source>
</reference>
<proteinExistence type="predicted"/>
<dbReference type="SUPFAM" id="SSF101898">
    <property type="entry name" value="NHL repeat"/>
    <property type="match status" value="1"/>
</dbReference>
<protein>
    <recommendedName>
        <fullName evidence="2">Phytase-like domain-containing protein</fullName>
    </recommendedName>
</protein>